<dbReference type="PRINTS" id="PR00455">
    <property type="entry name" value="HTHTETR"/>
</dbReference>
<evidence type="ECO:0000256" key="1">
    <source>
        <dbReference type="ARBA" id="ARBA00023015"/>
    </source>
</evidence>
<sequence length="226" mass="25506">MTRQERAERTRELVVRAAAEVVERDGAREATLTRIVAAAGVSKGALYFHFDSKEQLADAVYESGVERLGRVVMENYREYRSALDTLVLLYAALVRALRHDVIARAMIRLTRETNVTSRFSSDPYREWWRVVYRLLVRARRQREVPIDTDLEAEAALVVSAGVGVEILARCDPAWWDEDGLDRVRNVLLHVRRRTGRTGEPSAGTPPRWCAAGVGGDSVLESTVRLD</sequence>
<dbReference type="InterPro" id="IPR050109">
    <property type="entry name" value="HTH-type_TetR-like_transc_reg"/>
</dbReference>
<dbReference type="RefSeq" id="WP_094904595.1">
    <property type="nucleotide sequence ID" value="NZ_CP022752.1"/>
</dbReference>
<dbReference type="PROSITE" id="PS50977">
    <property type="entry name" value="HTH_TETR_2"/>
    <property type="match status" value="1"/>
</dbReference>
<dbReference type="PANTHER" id="PTHR30055">
    <property type="entry name" value="HTH-TYPE TRANSCRIPTIONAL REGULATOR RUTR"/>
    <property type="match status" value="1"/>
</dbReference>
<gene>
    <name evidence="6" type="ORF">CDG81_11430</name>
</gene>
<dbReference type="InterPro" id="IPR047923">
    <property type="entry name" value="ArpA-like"/>
</dbReference>
<reference evidence="6 7" key="1">
    <citation type="submission" date="2017-08" db="EMBL/GenBank/DDBJ databases">
        <title>The complete genome sequence of moderately halophilic actinomycete Actinopolyspora erythraea YIM 90600, the producer of novel erythromycin, novel actinopolysporins A-C and tubercidin.</title>
        <authorList>
            <person name="Yin M."/>
            <person name="Tang S."/>
        </authorList>
    </citation>
    <scope>NUCLEOTIDE SEQUENCE [LARGE SCALE GENOMIC DNA]</scope>
    <source>
        <strain evidence="6 7">YIM 90600</strain>
    </source>
</reference>
<dbReference type="KEGG" id="aey:CDG81_11430"/>
<dbReference type="Proteomes" id="UP000215043">
    <property type="component" value="Chromosome"/>
</dbReference>
<dbReference type="AlphaFoldDB" id="A0A223RSF1"/>
<keyword evidence="3" id="KW-0804">Transcription</keyword>
<dbReference type="SUPFAM" id="SSF46689">
    <property type="entry name" value="Homeodomain-like"/>
    <property type="match status" value="1"/>
</dbReference>
<evidence type="ECO:0000256" key="3">
    <source>
        <dbReference type="ARBA" id="ARBA00023163"/>
    </source>
</evidence>
<evidence type="ECO:0000259" key="5">
    <source>
        <dbReference type="PROSITE" id="PS50977"/>
    </source>
</evidence>
<dbReference type="NCBIfam" id="NF041196">
    <property type="entry name" value="ScbR_bind_reg"/>
    <property type="match status" value="1"/>
</dbReference>
<evidence type="ECO:0000256" key="2">
    <source>
        <dbReference type="ARBA" id="ARBA00023125"/>
    </source>
</evidence>
<evidence type="ECO:0000313" key="6">
    <source>
        <dbReference type="EMBL" id="ASU78788.1"/>
    </source>
</evidence>
<dbReference type="Pfam" id="PF00440">
    <property type="entry name" value="TetR_N"/>
    <property type="match status" value="1"/>
</dbReference>
<keyword evidence="2 4" id="KW-0238">DNA-binding</keyword>
<evidence type="ECO:0000256" key="4">
    <source>
        <dbReference type="PROSITE-ProRule" id="PRU00335"/>
    </source>
</evidence>
<dbReference type="InterPro" id="IPR036271">
    <property type="entry name" value="Tet_transcr_reg_TetR-rel_C_sf"/>
</dbReference>
<dbReference type="InterPro" id="IPR054126">
    <property type="entry name" value="CprB_TetR_C"/>
</dbReference>
<feature type="DNA-binding region" description="H-T-H motif" evidence="4">
    <location>
        <begin position="31"/>
        <end position="50"/>
    </location>
</feature>
<proteinExistence type="predicted"/>
<dbReference type="Gene3D" id="1.10.357.10">
    <property type="entry name" value="Tetracycline Repressor, domain 2"/>
    <property type="match status" value="1"/>
</dbReference>
<dbReference type="OrthoDB" id="3237195at2"/>
<name>A0A223RSF1_9ACTN</name>
<dbReference type="InterPro" id="IPR009057">
    <property type="entry name" value="Homeodomain-like_sf"/>
</dbReference>
<dbReference type="InterPro" id="IPR001647">
    <property type="entry name" value="HTH_TetR"/>
</dbReference>
<accession>A0A223RSF1</accession>
<dbReference type="PANTHER" id="PTHR30055:SF234">
    <property type="entry name" value="HTH-TYPE TRANSCRIPTIONAL REGULATOR BETI"/>
    <property type="match status" value="1"/>
</dbReference>
<keyword evidence="1" id="KW-0805">Transcription regulation</keyword>
<protein>
    <recommendedName>
        <fullName evidence="5">HTH tetR-type domain-containing protein</fullName>
    </recommendedName>
</protein>
<feature type="domain" description="HTH tetR-type" evidence="5">
    <location>
        <begin position="8"/>
        <end position="68"/>
    </location>
</feature>
<organism evidence="6 7">
    <name type="scientific">Actinopolyspora erythraea</name>
    <dbReference type="NCBI Taxonomy" id="414996"/>
    <lineage>
        <taxon>Bacteria</taxon>
        <taxon>Bacillati</taxon>
        <taxon>Actinomycetota</taxon>
        <taxon>Actinomycetes</taxon>
        <taxon>Actinopolysporales</taxon>
        <taxon>Actinopolysporaceae</taxon>
        <taxon>Actinopolyspora</taxon>
    </lineage>
</organism>
<dbReference type="Pfam" id="PF21935">
    <property type="entry name" value="TetR_C_45"/>
    <property type="match status" value="1"/>
</dbReference>
<dbReference type="GO" id="GO:0003700">
    <property type="term" value="F:DNA-binding transcription factor activity"/>
    <property type="evidence" value="ECO:0007669"/>
    <property type="project" value="TreeGrafter"/>
</dbReference>
<dbReference type="GO" id="GO:0000976">
    <property type="term" value="F:transcription cis-regulatory region binding"/>
    <property type="evidence" value="ECO:0007669"/>
    <property type="project" value="TreeGrafter"/>
</dbReference>
<dbReference type="EMBL" id="CP022752">
    <property type="protein sequence ID" value="ASU78788.1"/>
    <property type="molecule type" value="Genomic_DNA"/>
</dbReference>
<dbReference type="SUPFAM" id="SSF48498">
    <property type="entry name" value="Tetracyclin repressor-like, C-terminal domain"/>
    <property type="match status" value="1"/>
</dbReference>
<evidence type="ECO:0000313" key="7">
    <source>
        <dbReference type="Proteomes" id="UP000215043"/>
    </source>
</evidence>